<dbReference type="STRING" id="1245526.SAMN05216580_0871"/>
<dbReference type="NCBIfam" id="TIGR00254">
    <property type="entry name" value="GGDEF"/>
    <property type="match status" value="1"/>
</dbReference>
<evidence type="ECO:0000256" key="1">
    <source>
        <dbReference type="ARBA" id="ARBA00012528"/>
    </source>
</evidence>
<keyword evidence="5" id="KW-1185">Reference proteome</keyword>
<feature type="domain" description="GGDEF" evidence="3">
    <location>
        <begin position="163"/>
        <end position="295"/>
    </location>
</feature>
<gene>
    <name evidence="4" type="ORF">SAMN05216580_0871</name>
</gene>
<dbReference type="CDD" id="cd01949">
    <property type="entry name" value="GGDEF"/>
    <property type="match status" value="1"/>
</dbReference>
<dbReference type="GO" id="GO:1902201">
    <property type="term" value="P:negative regulation of bacterial-type flagellum-dependent cell motility"/>
    <property type="evidence" value="ECO:0007669"/>
    <property type="project" value="TreeGrafter"/>
</dbReference>
<dbReference type="Gene3D" id="1.20.120.30">
    <property type="entry name" value="Aspartate receptor, ligand-binding domain"/>
    <property type="match status" value="1"/>
</dbReference>
<comment type="catalytic activity">
    <reaction evidence="2">
        <text>2 GTP = 3',3'-c-di-GMP + 2 diphosphate</text>
        <dbReference type="Rhea" id="RHEA:24898"/>
        <dbReference type="ChEBI" id="CHEBI:33019"/>
        <dbReference type="ChEBI" id="CHEBI:37565"/>
        <dbReference type="ChEBI" id="CHEBI:58805"/>
        <dbReference type="EC" id="2.7.7.65"/>
    </reaction>
</comment>
<dbReference type="SUPFAM" id="SSF55073">
    <property type="entry name" value="Nucleotide cyclase"/>
    <property type="match status" value="1"/>
</dbReference>
<dbReference type="Gene3D" id="3.30.70.270">
    <property type="match status" value="1"/>
</dbReference>
<dbReference type="EC" id="2.7.7.65" evidence="1"/>
<organism evidence="4 5">
    <name type="scientific">Geopseudomonas guangdongensis</name>
    <dbReference type="NCBI Taxonomy" id="1245526"/>
    <lineage>
        <taxon>Bacteria</taxon>
        <taxon>Pseudomonadati</taxon>
        <taxon>Pseudomonadota</taxon>
        <taxon>Gammaproteobacteria</taxon>
        <taxon>Pseudomonadales</taxon>
        <taxon>Pseudomonadaceae</taxon>
        <taxon>Geopseudomonas</taxon>
    </lineage>
</organism>
<evidence type="ECO:0000313" key="5">
    <source>
        <dbReference type="Proteomes" id="UP000243063"/>
    </source>
</evidence>
<dbReference type="InterPro" id="IPR000160">
    <property type="entry name" value="GGDEF_dom"/>
</dbReference>
<evidence type="ECO:0000313" key="4">
    <source>
        <dbReference type="EMBL" id="SDT99324.1"/>
    </source>
</evidence>
<dbReference type="GO" id="GO:0052621">
    <property type="term" value="F:diguanylate cyclase activity"/>
    <property type="evidence" value="ECO:0007669"/>
    <property type="project" value="UniProtKB-EC"/>
</dbReference>
<sequence>MPVEDAQIEQAIQHLDGAKRSHFLWTQRLLRLALLGGEPQADLLAVDAAQRCAFGHWLTHEAGLLAQVAPEVHRQLCELHGQMHGAAREVGLSILARQVAPAALDAFEQLQERLIGLIDAGRMRLLEVQNLKNLHDPLTGLPQRRLLQDAFGQFRKRCQRDGRQPFLAMIDLDRFKSINDRFGHGIGDRALCHMVDTLSAVLREDEALFRFGGEEFVQLIAARDGREAACAVRRGLERLRHAPLALPDGGQLQMTLTAGLVAVGEQEGLDEALARADAALYRGKQDGRDRCVLAV</sequence>
<dbReference type="EMBL" id="LT629780">
    <property type="protein sequence ID" value="SDT99324.1"/>
    <property type="molecule type" value="Genomic_DNA"/>
</dbReference>
<accession>A0A1H2EW43</accession>
<dbReference type="InterPro" id="IPR029787">
    <property type="entry name" value="Nucleotide_cyclase"/>
</dbReference>
<dbReference type="Pfam" id="PF00990">
    <property type="entry name" value="GGDEF"/>
    <property type="match status" value="1"/>
</dbReference>
<dbReference type="PROSITE" id="PS50887">
    <property type="entry name" value="GGDEF"/>
    <property type="match status" value="1"/>
</dbReference>
<dbReference type="RefSeq" id="WP_090212397.1">
    <property type="nucleotide sequence ID" value="NZ_LT629780.1"/>
</dbReference>
<dbReference type="AlphaFoldDB" id="A0A1H2EW43"/>
<evidence type="ECO:0000256" key="2">
    <source>
        <dbReference type="ARBA" id="ARBA00034247"/>
    </source>
</evidence>
<dbReference type="GO" id="GO:0005886">
    <property type="term" value="C:plasma membrane"/>
    <property type="evidence" value="ECO:0007669"/>
    <property type="project" value="TreeGrafter"/>
</dbReference>
<name>A0A1H2EW43_9GAMM</name>
<reference evidence="5" key="1">
    <citation type="submission" date="2016-10" db="EMBL/GenBank/DDBJ databases">
        <authorList>
            <person name="Varghese N."/>
            <person name="Submissions S."/>
        </authorList>
    </citation>
    <scope>NUCLEOTIDE SEQUENCE [LARGE SCALE GENOMIC DNA]</scope>
    <source>
        <strain evidence="5">CCTCC 2012022</strain>
    </source>
</reference>
<protein>
    <recommendedName>
        <fullName evidence="1">diguanylate cyclase</fullName>
        <ecNumber evidence="1">2.7.7.65</ecNumber>
    </recommendedName>
</protein>
<dbReference type="InterPro" id="IPR050469">
    <property type="entry name" value="Diguanylate_Cyclase"/>
</dbReference>
<dbReference type="InterPro" id="IPR025991">
    <property type="entry name" value="Chemoreceptor_zinc-bind_dom"/>
</dbReference>
<dbReference type="Pfam" id="PF13682">
    <property type="entry name" value="CZB"/>
    <property type="match status" value="1"/>
</dbReference>
<dbReference type="InterPro" id="IPR043128">
    <property type="entry name" value="Rev_trsase/Diguanyl_cyclase"/>
</dbReference>
<dbReference type="OrthoDB" id="9812260at2"/>
<dbReference type="PANTHER" id="PTHR45138">
    <property type="entry name" value="REGULATORY COMPONENTS OF SENSORY TRANSDUCTION SYSTEM"/>
    <property type="match status" value="1"/>
</dbReference>
<dbReference type="Proteomes" id="UP000243063">
    <property type="component" value="Chromosome I"/>
</dbReference>
<evidence type="ECO:0000259" key="3">
    <source>
        <dbReference type="PROSITE" id="PS50887"/>
    </source>
</evidence>
<dbReference type="PANTHER" id="PTHR45138:SF9">
    <property type="entry name" value="DIGUANYLATE CYCLASE DGCM-RELATED"/>
    <property type="match status" value="1"/>
</dbReference>
<dbReference type="SMART" id="SM00267">
    <property type="entry name" value="GGDEF"/>
    <property type="match status" value="1"/>
</dbReference>
<proteinExistence type="predicted"/>
<dbReference type="GO" id="GO:0043709">
    <property type="term" value="P:cell adhesion involved in single-species biofilm formation"/>
    <property type="evidence" value="ECO:0007669"/>
    <property type="project" value="TreeGrafter"/>
</dbReference>